<reference evidence="7 8" key="1">
    <citation type="submission" date="2020-02" db="EMBL/GenBank/DDBJ databases">
        <title>Draft genome sequence of Haematococcus lacustris strain NIES-144.</title>
        <authorList>
            <person name="Morimoto D."/>
            <person name="Nakagawa S."/>
            <person name="Yoshida T."/>
            <person name="Sawayama S."/>
        </authorList>
    </citation>
    <scope>NUCLEOTIDE SEQUENCE [LARGE SCALE GENOMIC DNA]</scope>
    <source>
        <strain evidence="7 8">NIES-144</strain>
    </source>
</reference>
<dbReference type="InterPro" id="IPR051292">
    <property type="entry name" value="Xyl/GlcA_transferase"/>
</dbReference>
<dbReference type="EMBL" id="BLLF01003571">
    <property type="protein sequence ID" value="GFH27673.1"/>
    <property type="molecule type" value="Genomic_DNA"/>
</dbReference>
<sequence>MQAVTQQLFDRVEANPTSCAMRLLLVTEMLGEQSALLLFPLHSLRNMALLAADTPLVAMIDVDLVLSSTLSDEFSGLAGRRGNVSRDSHGTMWLMLHPGGKAKLVELVQHNSMFEPWYLVDRFRNPWYDARIRGYGLDKQQQVGMRSYCGCIGPQAHVHGAPNGIRSAHAA</sequence>
<dbReference type="Proteomes" id="UP000485058">
    <property type="component" value="Unassembled WGS sequence"/>
</dbReference>
<evidence type="ECO:0000256" key="2">
    <source>
        <dbReference type="ARBA" id="ARBA00022692"/>
    </source>
</evidence>
<dbReference type="GO" id="GO:0042285">
    <property type="term" value="F:xylosyltransferase activity"/>
    <property type="evidence" value="ECO:0007669"/>
    <property type="project" value="TreeGrafter"/>
</dbReference>
<evidence type="ECO:0000256" key="5">
    <source>
        <dbReference type="ARBA" id="ARBA00023136"/>
    </source>
</evidence>
<dbReference type="GO" id="GO:0035269">
    <property type="term" value="P:protein O-linked glycosylation via mannose"/>
    <property type="evidence" value="ECO:0007669"/>
    <property type="project" value="TreeGrafter"/>
</dbReference>
<keyword evidence="3" id="KW-0735">Signal-anchor</keyword>
<keyword evidence="4" id="KW-1133">Transmembrane helix</keyword>
<dbReference type="PANTHER" id="PTHR12270:SF52">
    <property type="entry name" value="GLYCOSYLTRANSFERASE-LIKE PROTEIN GNT13-RELATED"/>
    <property type="match status" value="1"/>
</dbReference>
<keyword evidence="8" id="KW-1185">Reference proteome</keyword>
<keyword evidence="6" id="KW-0325">Glycoprotein</keyword>
<proteinExistence type="predicted"/>
<evidence type="ECO:0000256" key="4">
    <source>
        <dbReference type="ARBA" id="ARBA00022989"/>
    </source>
</evidence>
<dbReference type="GO" id="GO:0015020">
    <property type="term" value="F:glucuronosyltransferase activity"/>
    <property type="evidence" value="ECO:0007669"/>
    <property type="project" value="TreeGrafter"/>
</dbReference>
<protein>
    <submittedName>
        <fullName evidence="7">Uncharacterized protein</fullName>
    </submittedName>
</protein>
<comment type="subcellular location">
    <subcellularLocation>
        <location evidence="1">Membrane</location>
        <topology evidence="1">Single-pass type II membrane protein</topology>
    </subcellularLocation>
</comment>
<evidence type="ECO:0000313" key="7">
    <source>
        <dbReference type="EMBL" id="GFH27673.1"/>
    </source>
</evidence>
<dbReference type="AlphaFoldDB" id="A0A6A0A5A3"/>
<evidence type="ECO:0000313" key="8">
    <source>
        <dbReference type="Proteomes" id="UP000485058"/>
    </source>
</evidence>
<keyword evidence="2" id="KW-0812">Transmembrane</keyword>
<comment type="caution">
    <text evidence="7">The sequence shown here is derived from an EMBL/GenBank/DDBJ whole genome shotgun (WGS) entry which is preliminary data.</text>
</comment>
<dbReference type="GO" id="GO:0016020">
    <property type="term" value="C:membrane"/>
    <property type="evidence" value="ECO:0007669"/>
    <property type="project" value="UniProtKB-SubCell"/>
</dbReference>
<feature type="non-terminal residue" evidence="7">
    <location>
        <position position="1"/>
    </location>
</feature>
<dbReference type="Pfam" id="PF13896">
    <property type="entry name" value="Glyco_transf_49"/>
    <property type="match status" value="1"/>
</dbReference>
<gene>
    <name evidence="7" type="ORF">HaLaN_26036</name>
</gene>
<dbReference type="PANTHER" id="PTHR12270">
    <property type="entry name" value="GLYCOSYLTRANSFERASE-RELATED"/>
    <property type="match status" value="1"/>
</dbReference>
<organism evidence="7 8">
    <name type="scientific">Haematococcus lacustris</name>
    <name type="common">Green alga</name>
    <name type="synonym">Haematococcus pluvialis</name>
    <dbReference type="NCBI Taxonomy" id="44745"/>
    <lineage>
        <taxon>Eukaryota</taxon>
        <taxon>Viridiplantae</taxon>
        <taxon>Chlorophyta</taxon>
        <taxon>core chlorophytes</taxon>
        <taxon>Chlorophyceae</taxon>
        <taxon>CS clade</taxon>
        <taxon>Chlamydomonadales</taxon>
        <taxon>Haematococcaceae</taxon>
        <taxon>Haematococcus</taxon>
    </lineage>
</organism>
<keyword evidence="5" id="KW-0472">Membrane</keyword>
<name>A0A6A0A5A3_HAELA</name>
<evidence type="ECO:0000256" key="6">
    <source>
        <dbReference type="ARBA" id="ARBA00023180"/>
    </source>
</evidence>
<accession>A0A6A0A5A3</accession>
<evidence type="ECO:0000256" key="1">
    <source>
        <dbReference type="ARBA" id="ARBA00004606"/>
    </source>
</evidence>
<evidence type="ECO:0000256" key="3">
    <source>
        <dbReference type="ARBA" id="ARBA00022968"/>
    </source>
</evidence>